<accession>H2ED91</accession>
<proteinExistence type="predicted"/>
<organism evidence="1">
    <name type="scientific">Moumouvirus sp. 'Monve'</name>
    <dbReference type="NCBI Taxonomy" id="1128131"/>
    <lineage>
        <taxon>Viruses</taxon>
        <taxon>Varidnaviria</taxon>
        <taxon>Bamfordvirae</taxon>
        <taxon>Nucleocytoviricota</taxon>
        <taxon>Megaviricetes</taxon>
        <taxon>Imitervirales</taxon>
        <taxon>Mimiviridae</taxon>
        <taxon>Megamimivirinae</taxon>
        <taxon>Moumouvirus</taxon>
    </lineage>
</organism>
<reference evidence="1" key="1">
    <citation type="submission" date="2011-10" db="EMBL/GenBank/DDBJ databases">
        <title>Provirophages and transpovirons: unique mobilome of giant viruses.</title>
        <authorList>
            <person name="Desnues C."/>
            <person name="LaScola B."/>
            <person name="Yutin N."/>
            <person name="Fournous G."/>
            <person name="Koonin E."/>
            <person name="Raoult D."/>
        </authorList>
    </citation>
    <scope>NUCLEOTIDE SEQUENCE</scope>
    <source>
        <strain evidence="1">Mv13-mv</strain>
    </source>
</reference>
<dbReference type="EMBL" id="JN885995">
    <property type="protein sequence ID" value="AEX62364.1"/>
    <property type="molecule type" value="Genomic_DNA"/>
</dbReference>
<name>H2ED91_9VIRU</name>
<gene>
    <name evidence="1" type="ORF">mv_L159</name>
</gene>
<sequence length="45" mass="5501">MKWYIYKNNLRGLIKFEYLEILDYLCINDTASINEKVLDAIKWMD</sequence>
<evidence type="ECO:0000313" key="1">
    <source>
        <dbReference type="EMBL" id="AEX62364.1"/>
    </source>
</evidence>
<protein>
    <submittedName>
        <fullName evidence="1">Uncharacterized protein</fullName>
    </submittedName>
</protein>